<evidence type="ECO:0000313" key="2">
    <source>
        <dbReference type="EMBL" id="KAK4424924.1"/>
    </source>
</evidence>
<evidence type="ECO:0000256" key="1">
    <source>
        <dbReference type="SAM" id="MobiDB-lite"/>
    </source>
</evidence>
<reference evidence="2" key="1">
    <citation type="submission" date="2020-06" db="EMBL/GenBank/DDBJ databases">
        <authorList>
            <person name="Li T."/>
            <person name="Hu X."/>
            <person name="Zhang T."/>
            <person name="Song X."/>
            <person name="Zhang H."/>
            <person name="Dai N."/>
            <person name="Sheng W."/>
            <person name="Hou X."/>
            <person name="Wei L."/>
        </authorList>
    </citation>
    <scope>NUCLEOTIDE SEQUENCE</scope>
    <source>
        <strain evidence="2">3651</strain>
        <tissue evidence="2">Leaf</tissue>
    </source>
</reference>
<comment type="caution">
    <text evidence="2">The sequence shown here is derived from an EMBL/GenBank/DDBJ whole genome shotgun (WGS) entry which is preliminary data.</text>
</comment>
<sequence>MGVTGPRCGMRPRAKLMMTIDLWESNLLRGVGVKGRPRGAEWIGTFPMKNSDFPAKGGGDDNAAMYGGGAGCLDSKLATPKSDLQPARGGGARLRASKYDPPSMAVAAAAMAGAEAEKSRSDLS</sequence>
<evidence type="ECO:0000313" key="3">
    <source>
        <dbReference type="Proteomes" id="UP001293254"/>
    </source>
</evidence>
<dbReference type="Proteomes" id="UP001293254">
    <property type="component" value="Unassembled WGS sequence"/>
</dbReference>
<organism evidence="2 3">
    <name type="scientific">Sesamum alatum</name>
    <dbReference type="NCBI Taxonomy" id="300844"/>
    <lineage>
        <taxon>Eukaryota</taxon>
        <taxon>Viridiplantae</taxon>
        <taxon>Streptophyta</taxon>
        <taxon>Embryophyta</taxon>
        <taxon>Tracheophyta</taxon>
        <taxon>Spermatophyta</taxon>
        <taxon>Magnoliopsida</taxon>
        <taxon>eudicotyledons</taxon>
        <taxon>Gunneridae</taxon>
        <taxon>Pentapetalae</taxon>
        <taxon>asterids</taxon>
        <taxon>lamiids</taxon>
        <taxon>Lamiales</taxon>
        <taxon>Pedaliaceae</taxon>
        <taxon>Sesamum</taxon>
    </lineage>
</organism>
<proteinExistence type="predicted"/>
<accession>A0AAE2CK59</accession>
<name>A0AAE2CK59_9LAMI</name>
<feature type="region of interest" description="Disordered" evidence="1">
    <location>
        <begin position="79"/>
        <end position="98"/>
    </location>
</feature>
<protein>
    <submittedName>
        <fullName evidence="2">Uncharacterized protein</fullName>
    </submittedName>
</protein>
<keyword evidence="3" id="KW-1185">Reference proteome</keyword>
<dbReference type="EMBL" id="JACGWO010000006">
    <property type="protein sequence ID" value="KAK4424924.1"/>
    <property type="molecule type" value="Genomic_DNA"/>
</dbReference>
<reference evidence="2" key="2">
    <citation type="journal article" date="2024" name="Plant">
        <title>Genomic evolution and insights into agronomic trait innovations of Sesamum species.</title>
        <authorList>
            <person name="Miao H."/>
            <person name="Wang L."/>
            <person name="Qu L."/>
            <person name="Liu H."/>
            <person name="Sun Y."/>
            <person name="Le M."/>
            <person name="Wang Q."/>
            <person name="Wei S."/>
            <person name="Zheng Y."/>
            <person name="Lin W."/>
            <person name="Duan Y."/>
            <person name="Cao H."/>
            <person name="Xiong S."/>
            <person name="Wang X."/>
            <person name="Wei L."/>
            <person name="Li C."/>
            <person name="Ma Q."/>
            <person name="Ju M."/>
            <person name="Zhao R."/>
            <person name="Li G."/>
            <person name="Mu C."/>
            <person name="Tian Q."/>
            <person name="Mei H."/>
            <person name="Zhang T."/>
            <person name="Gao T."/>
            <person name="Zhang H."/>
        </authorList>
    </citation>
    <scope>NUCLEOTIDE SEQUENCE</scope>
    <source>
        <strain evidence="2">3651</strain>
    </source>
</reference>
<dbReference type="AlphaFoldDB" id="A0AAE2CK59"/>
<gene>
    <name evidence="2" type="ORF">Salat_1686000</name>
</gene>